<dbReference type="OMA" id="LHQNICX"/>
<keyword evidence="19" id="KW-1185">Reference proteome</keyword>
<dbReference type="InterPro" id="IPR004531">
    <property type="entry name" value="Phe-tRNA-synth_IIc_bsu_arc_euk"/>
</dbReference>
<dbReference type="InterPro" id="IPR041616">
    <property type="entry name" value="PheRS_beta_core"/>
</dbReference>
<evidence type="ECO:0000256" key="15">
    <source>
        <dbReference type="ARBA" id="ARBA00033189"/>
    </source>
</evidence>
<evidence type="ECO:0000256" key="8">
    <source>
        <dbReference type="ARBA" id="ARBA00022598"/>
    </source>
</evidence>
<comment type="similarity">
    <text evidence="3">Belongs to the phenylalanyl-tRNA synthetase beta subunit family. Type 2 subfamily.</text>
</comment>
<dbReference type="Gene3D" id="3.30.930.10">
    <property type="entry name" value="Bira Bifunctional Protein, Domain 2"/>
    <property type="match status" value="1"/>
</dbReference>
<dbReference type="SMART" id="SM00873">
    <property type="entry name" value="B3_4"/>
    <property type="match status" value="1"/>
</dbReference>
<keyword evidence="13" id="KW-0648">Protein biosynthesis</keyword>
<comment type="cofactor">
    <cofactor evidence="1">
        <name>Mg(2+)</name>
        <dbReference type="ChEBI" id="CHEBI:18420"/>
    </cofactor>
</comment>
<dbReference type="SUPFAM" id="SSF55681">
    <property type="entry name" value="Class II aaRS and biotin synthetases"/>
    <property type="match status" value="1"/>
</dbReference>
<dbReference type="GO" id="GO:0009328">
    <property type="term" value="C:phenylalanine-tRNA ligase complex"/>
    <property type="evidence" value="ECO:0007669"/>
    <property type="project" value="TreeGrafter"/>
</dbReference>
<evidence type="ECO:0000256" key="4">
    <source>
        <dbReference type="ARBA" id="ARBA00011209"/>
    </source>
</evidence>
<evidence type="ECO:0000313" key="18">
    <source>
        <dbReference type="EMBL" id="OXA61121.1"/>
    </source>
</evidence>
<dbReference type="NCBIfam" id="TIGR00471">
    <property type="entry name" value="pheT_arch"/>
    <property type="match status" value="1"/>
</dbReference>
<evidence type="ECO:0000256" key="9">
    <source>
        <dbReference type="ARBA" id="ARBA00022723"/>
    </source>
</evidence>
<evidence type="ECO:0000256" key="3">
    <source>
        <dbReference type="ARBA" id="ARBA00007438"/>
    </source>
</evidence>
<dbReference type="PANTHER" id="PTHR10947">
    <property type="entry name" value="PHENYLALANYL-TRNA SYNTHETASE BETA CHAIN AND LEUCINE-RICH REPEAT-CONTAINING PROTEIN 47"/>
    <property type="match status" value="1"/>
</dbReference>
<protein>
    <recommendedName>
        <fullName evidence="6">Phenylalanine--tRNA ligase beta subunit</fullName>
        <ecNumber evidence="5">6.1.1.20</ecNumber>
    </recommendedName>
    <alternativeName>
        <fullName evidence="15">Phenylalanyl-tRNA synthetase beta subunit</fullName>
    </alternativeName>
</protein>
<dbReference type="InterPro" id="IPR005147">
    <property type="entry name" value="tRNA_synthase_B5-dom"/>
</dbReference>
<dbReference type="InterPro" id="IPR005146">
    <property type="entry name" value="B3/B4_tRNA-bd"/>
</dbReference>
<dbReference type="SMART" id="SM00874">
    <property type="entry name" value="B5"/>
    <property type="match status" value="1"/>
</dbReference>
<dbReference type="OrthoDB" id="1698572at2759"/>
<dbReference type="Pfam" id="PF03483">
    <property type="entry name" value="B3_4"/>
    <property type="match status" value="1"/>
</dbReference>
<sequence length="571" mass="63388">MPTVSVNRDLLFSKIGKAYSDDEFDKLCFQFGIELDEVAEDDDGVEYKIDIPANRYDLLCVEGIATALAVFTGKIEPPRYTKLTPKVKITTVVSPSTQSIRPYLVTAVLRNVTITPAAYKSLIDLQEKLHHNICRKRTLVAIGVHDLDKLTPPFTYSCEPPEQIKFVPLNLDKEWTNARDLMEFYGSDTHLKPYLHIIKDLPAYPVIRDSSGIVLSLPPIINGDHSKVSTSTRNIFIESTATDLSKAHVVLDTLVAMLSQYCENKGEVEITEVVYENRPVDICPKLFTRNMALDVDTVNETVGISISAGEMVSTLNRMGLSSQVKNSGQISVQIPPTRHDIIHTCDIIEDVAIGFGYENIVPQLPPTSTIAAQNSLNKLSFQLANCVAQAGFTEGLTFSLCSMEDECEKLLQPQATKEPSLVIISNPKSQDFQVARSSLLPGLLKTVQANKGVPLPLKLFEFSDVVHLDSESDTGAKNCRHFCAIYTNKTPGFEVIHGLLDRIMQLLEVKFEDEYSLRAAEDPTYFHGRCAEVIYRNEVIGKMGVLHPKVLSNFGCAMPCSAIEIEIEPFL</sequence>
<keyword evidence="11" id="KW-0067">ATP-binding</keyword>
<dbReference type="SUPFAM" id="SSF46955">
    <property type="entry name" value="Putative DNA-binding domain"/>
    <property type="match status" value="2"/>
</dbReference>
<evidence type="ECO:0000256" key="2">
    <source>
        <dbReference type="ARBA" id="ARBA00004496"/>
    </source>
</evidence>
<evidence type="ECO:0000259" key="17">
    <source>
        <dbReference type="PROSITE" id="PS51483"/>
    </source>
</evidence>
<dbReference type="InterPro" id="IPR045060">
    <property type="entry name" value="Phe-tRNA-ligase_IIc_bsu"/>
</dbReference>
<dbReference type="GO" id="GO:0003723">
    <property type="term" value="F:RNA binding"/>
    <property type="evidence" value="ECO:0007669"/>
    <property type="project" value="InterPro"/>
</dbReference>
<comment type="subunit">
    <text evidence="4">Tetramer of two alpha and two beta subunits.</text>
</comment>
<dbReference type="Pfam" id="PF18262">
    <property type="entry name" value="PhetRS_B1"/>
    <property type="match status" value="1"/>
</dbReference>
<dbReference type="GO" id="GO:0004826">
    <property type="term" value="F:phenylalanine-tRNA ligase activity"/>
    <property type="evidence" value="ECO:0007669"/>
    <property type="project" value="UniProtKB-EC"/>
</dbReference>
<dbReference type="PROSITE" id="PS51483">
    <property type="entry name" value="B5"/>
    <property type="match status" value="1"/>
</dbReference>
<organism evidence="18 19">
    <name type="scientific">Folsomia candida</name>
    <name type="common">Springtail</name>
    <dbReference type="NCBI Taxonomy" id="158441"/>
    <lineage>
        <taxon>Eukaryota</taxon>
        <taxon>Metazoa</taxon>
        <taxon>Ecdysozoa</taxon>
        <taxon>Arthropoda</taxon>
        <taxon>Hexapoda</taxon>
        <taxon>Collembola</taxon>
        <taxon>Entomobryomorpha</taxon>
        <taxon>Isotomoidea</taxon>
        <taxon>Isotomidae</taxon>
        <taxon>Proisotominae</taxon>
        <taxon>Folsomia</taxon>
    </lineage>
</organism>
<name>A0A226EWA2_FOLCA</name>
<dbReference type="AlphaFoldDB" id="A0A226EWA2"/>
<feature type="domain" description="B5" evidence="17">
    <location>
        <begin position="286"/>
        <end position="362"/>
    </location>
</feature>
<gene>
    <name evidence="18" type="ORF">Fcan01_04159</name>
</gene>
<dbReference type="SUPFAM" id="SSF56037">
    <property type="entry name" value="PheT/TilS domain"/>
    <property type="match status" value="1"/>
</dbReference>
<evidence type="ECO:0000256" key="14">
    <source>
        <dbReference type="ARBA" id="ARBA00023146"/>
    </source>
</evidence>
<keyword evidence="12" id="KW-0460">Magnesium</keyword>
<dbReference type="GO" id="GO:0006432">
    <property type="term" value="P:phenylalanyl-tRNA aminoacylation"/>
    <property type="evidence" value="ECO:0007669"/>
    <property type="project" value="InterPro"/>
</dbReference>
<keyword evidence="8 18" id="KW-0436">Ligase</keyword>
<evidence type="ECO:0000256" key="6">
    <source>
        <dbReference type="ARBA" id="ARBA00017032"/>
    </source>
</evidence>
<evidence type="ECO:0000256" key="11">
    <source>
        <dbReference type="ARBA" id="ARBA00022840"/>
    </source>
</evidence>
<dbReference type="Pfam" id="PF03484">
    <property type="entry name" value="B5"/>
    <property type="match status" value="1"/>
</dbReference>
<keyword evidence="9" id="KW-0479">Metal-binding</keyword>
<dbReference type="CDD" id="cd00769">
    <property type="entry name" value="PheRS_beta_core"/>
    <property type="match status" value="1"/>
</dbReference>
<dbReference type="InterPro" id="IPR040659">
    <property type="entry name" value="PhetRS_B1"/>
</dbReference>
<evidence type="ECO:0000256" key="10">
    <source>
        <dbReference type="ARBA" id="ARBA00022741"/>
    </source>
</evidence>
<evidence type="ECO:0000256" key="13">
    <source>
        <dbReference type="ARBA" id="ARBA00022917"/>
    </source>
</evidence>
<evidence type="ECO:0000256" key="12">
    <source>
        <dbReference type="ARBA" id="ARBA00022842"/>
    </source>
</evidence>
<evidence type="ECO:0000256" key="16">
    <source>
        <dbReference type="ARBA" id="ARBA00049255"/>
    </source>
</evidence>
<accession>A0A226EWA2</accession>
<evidence type="ECO:0000256" key="5">
    <source>
        <dbReference type="ARBA" id="ARBA00012814"/>
    </source>
</evidence>
<keyword evidence="7" id="KW-0963">Cytoplasm</keyword>
<keyword evidence="14" id="KW-0030">Aminoacyl-tRNA synthetase</keyword>
<dbReference type="InterPro" id="IPR045864">
    <property type="entry name" value="aa-tRNA-synth_II/BPL/LPL"/>
</dbReference>
<evidence type="ECO:0000256" key="7">
    <source>
        <dbReference type="ARBA" id="ARBA00022490"/>
    </source>
</evidence>
<dbReference type="Gene3D" id="3.50.40.10">
    <property type="entry name" value="Phenylalanyl-trna Synthetase, Chain B, domain 3"/>
    <property type="match status" value="1"/>
</dbReference>
<dbReference type="PANTHER" id="PTHR10947:SF0">
    <property type="entry name" value="PHENYLALANINE--TRNA LIGASE BETA SUBUNIT"/>
    <property type="match status" value="1"/>
</dbReference>
<proteinExistence type="inferred from homology"/>
<dbReference type="InterPro" id="IPR020825">
    <property type="entry name" value="Phe-tRNA_synthase-like_B3/B4"/>
</dbReference>
<comment type="subcellular location">
    <subcellularLocation>
        <location evidence="2">Cytoplasm</location>
    </subcellularLocation>
</comment>
<dbReference type="Pfam" id="PF17759">
    <property type="entry name" value="tRNA_synthFbeta"/>
    <property type="match status" value="1"/>
</dbReference>
<dbReference type="FunFam" id="3.50.40.10:FF:000002">
    <property type="entry name" value="phenylalanine--tRNA ligase beta subunit"/>
    <property type="match status" value="1"/>
</dbReference>
<dbReference type="FunFam" id="3.30.56.10:FF:000009">
    <property type="entry name" value="Phenylalanine-tRNA ligase, beta subunit"/>
    <property type="match status" value="1"/>
</dbReference>
<dbReference type="GO" id="GO:0005524">
    <property type="term" value="F:ATP binding"/>
    <property type="evidence" value="ECO:0007669"/>
    <property type="project" value="UniProtKB-KW"/>
</dbReference>
<comment type="caution">
    <text evidence="18">The sequence shown here is derived from an EMBL/GenBank/DDBJ whole genome shotgun (WGS) entry which is preliminary data.</text>
</comment>
<dbReference type="STRING" id="158441.A0A226EWA2"/>
<evidence type="ECO:0000313" key="19">
    <source>
        <dbReference type="Proteomes" id="UP000198287"/>
    </source>
</evidence>
<reference evidence="18 19" key="1">
    <citation type="submission" date="2015-12" db="EMBL/GenBank/DDBJ databases">
        <title>The genome of Folsomia candida.</title>
        <authorList>
            <person name="Faddeeva A."/>
            <person name="Derks M.F."/>
            <person name="Anvar Y."/>
            <person name="Smit S."/>
            <person name="Van Straalen N."/>
            <person name="Roelofs D."/>
        </authorList>
    </citation>
    <scope>NUCLEOTIDE SEQUENCE [LARGE SCALE GENOMIC DNA]</scope>
    <source>
        <strain evidence="18 19">VU population</strain>
        <tissue evidence="18">Whole body</tissue>
    </source>
</reference>
<comment type="catalytic activity">
    <reaction evidence="16">
        <text>tRNA(Phe) + L-phenylalanine + ATP = L-phenylalanyl-tRNA(Phe) + AMP + diphosphate + H(+)</text>
        <dbReference type="Rhea" id="RHEA:19413"/>
        <dbReference type="Rhea" id="RHEA-COMP:9668"/>
        <dbReference type="Rhea" id="RHEA-COMP:9699"/>
        <dbReference type="ChEBI" id="CHEBI:15378"/>
        <dbReference type="ChEBI" id="CHEBI:30616"/>
        <dbReference type="ChEBI" id="CHEBI:33019"/>
        <dbReference type="ChEBI" id="CHEBI:58095"/>
        <dbReference type="ChEBI" id="CHEBI:78442"/>
        <dbReference type="ChEBI" id="CHEBI:78531"/>
        <dbReference type="ChEBI" id="CHEBI:456215"/>
        <dbReference type="EC" id="6.1.1.20"/>
    </reaction>
</comment>
<dbReference type="Proteomes" id="UP000198287">
    <property type="component" value="Unassembled WGS sequence"/>
</dbReference>
<keyword evidence="10" id="KW-0547">Nucleotide-binding</keyword>
<dbReference type="FunFam" id="3.30.930.10:FF:000032">
    <property type="entry name" value="Phenylalanine--tRNA ligase beta subunit"/>
    <property type="match status" value="1"/>
</dbReference>
<dbReference type="InterPro" id="IPR009061">
    <property type="entry name" value="DNA-bd_dom_put_sf"/>
</dbReference>
<dbReference type="EC" id="6.1.1.20" evidence="5"/>
<dbReference type="Gene3D" id="3.30.56.10">
    <property type="match status" value="2"/>
</dbReference>
<evidence type="ECO:0000256" key="1">
    <source>
        <dbReference type="ARBA" id="ARBA00001946"/>
    </source>
</evidence>
<dbReference type="EMBL" id="LNIX01000002">
    <property type="protein sequence ID" value="OXA61121.1"/>
    <property type="molecule type" value="Genomic_DNA"/>
</dbReference>
<dbReference type="GO" id="GO:0000287">
    <property type="term" value="F:magnesium ion binding"/>
    <property type="evidence" value="ECO:0007669"/>
    <property type="project" value="InterPro"/>
</dbReference>